<dbReference type="Gene3D" id="1.10.620.20">
    <property type="entry name" value="Ribonucleotide Reductase, subunit A"/>
    <property type="match status" value="1"/>
</dbReference>
<dbReference type="InterPro" id="IPR025859">
    <property type="entry name" value="AurF/CmlI"/>
</dbReference>
<gene>
    <name evidence="2" type="ORF">F5X71_06765</name>
</gene>
<evidence type="ECO:0000256" key="1">
    <source>
        <dbReference type="SAM" id="MobiDB-lite"/>
    </source>
</evidence>
<feature type="region of interest" description="Disordered" evidence="1">
    <location>
        <begin position="1"/>
        <end position="52"/>
    </location>
</feature>
<evidence type="ECO:0000313" key="2">
    <source>
        <dbReference type="EMBL" id="QIS02056.1"/>
    </source>
</evidence>
<dbReference type="EMBL" id="CP046171">
    <property type="protein sequence ID" value="QIS02056.1"/>
    <property type="molecule type" value="Genomic_DNA"/>
</dbReference>
<accession>A0A6G9XMC3</accession>
<evidence type="ECO:0000313" key="3">
    <source>
        <dbReference type="Proteomes" id="UP000501705"/>
    </source>
</evidence>
<dbReference type="AlphaFoldDB" id="A0A6G9XMC3"/>
<sequence>MSRSCAVAGRRRGHPCATRREPIPMATPIPDPSEFHRPDTISGGPVRRRRSVTDRDLSARRLLLDAAEETYDGDLDIDWSAPLDPEKHWMPDRLSTIHDTWVWHRMGTEQRATLAKYELANLLTLAVYAEAARSMLLFRDIIEACGPANDQTRAALAAIHADSRTMAMFGRMVHKSGLAPYRRPILAQTVSRLILLTPKNTAAAAVTLLIQQALHDVADTIANDPRIQPHLRQLMKIHQVAARRNLAYAQDQLRTEIDEHGRVSNTVAGLWAAAATVALYPALIAPRPYRAAGVPRRHALPAAYLSRHYPESARLLTESFVRQGMRAGLFDGPVTTTILRLGRVWPGSTPRRHR</sequence>
<dbReference type="Pfam" id="PF11583">
    <property type="entry name" value="AurF"/>
    <property type="match status" value="1"/>
</dbReference>
<dbReference type="GO" id="GO:0016491">
    <property type="term" value="F:oxidoreductase activity"/>
    <property type="evidence" value="ECO:0007669"/>
    <property type="project" value="InterPro"/>
</dbReference>
<proteinExistence type="predicted"/>
<evidence type="ECO:0008006" key="4">
    <source>
        <dbReference type="Google" id="ProtNLM"/>
    </source>
</evidence>
<dbReference type="InterPro" id="IPR012348">
    <property type="entry name" value="RNR-like"/>
</dbReference>
<organism evidence="2 3">
    <name type="scientific">Nocardia brasiliensis</name>
    <dbReference type="NCBI Taxonomy" id="37326"/>
    <lineage>
        <taxon>Bacteria</taxon>
        <taxon>Bacillati</taxon>
        <taxon>Actinomycetota</taxon>
        <taxon>Actinomycetes</taxon>
        <taxon>Mycobacteriales</taxon>
        <taxon>Nocardiaceae</taxon>
        <taxon>Nocardia</taxon>
    </lineage>
</organism>
<reference evidence="2 3" key="1">
    <citation type="journal article" date="2019" name="ACS Chem. Biol.">
        <title>Identification and Mobilization of a Cryptic Antibiotic Biosynthesis Gene Locus from a Human-Pathogenic Nocardia Isolate.</title>
        <authorList>
            <person name="Herisse M."/>
            <person name="Ishida K."/>
            <person name="Porter J.L."/>
            <person name="Howden B."/>
            <person name="Hertweck C."/>
            <person name="Stinear T.P."/>
            <person name="Pidot S.J."/>
        </authorList>
    </citation>
    <scope>NUCLEOTIDE SEQUENCE [LARGE SCALE GENOMIC DNA]</scope>
    <source>
        <strain evidence="2 3">AUSMDU00024985</strain>
    </source>
</reference>
<dbReference type="Proteomes" id="UP000501705">
    <property type="component" value="Chromosome"/>
</dbReference>
<name>A0A6G9XMC3_NOCBR</name>
<protein>
    <recommendedName>
        <fullName evidence="4">Diiron oxygenase</fullName>
    </recommendedName>
</protein>